<accession>A0AB38E7L9</accession>
<protein>
    <submittedName>
        <fullName evidence="2">Uncharacterized protein</fullName>
    </submittedName>
</protein>
<gene>
    <name evidence="1" type="ORF">XAP6984_1000069</name>
    <name evidence="2" type="ORF">XAP7430_990070</name>
</gene>
<evidence type="ECO:0000313" key="3">
    <source>
        <dbReference type="Proteomes" id="UP000234166"/>
    </source>
</evidence>
<dbReference type="EMBL" id="OCYT01000003">
    <property type="protein sequence ID" value="SON75467.1"/>
    <property type="molecule type" value="Genomic_DNA"/>
</dbReference>
<dbReference type="AlphaFoldDB" id="A0AB38E7L9"/>
<name>A0AB38E7L9_XANCH</name>
<evidence type="ECO:0000313" key="4">
    <source>
        <dbReference type="Proteomes" id="UP000234181"/>
    </source>
</evidence>
<evidence type="ECO:0000313" key="1">
    <source>
        <dbReference type="EMBL" id="SON75467.1"/>
    </source>
</evidence>
<organism evidence="2 3">
    <name type="scientific">Xanthomonas campestris pv. phaseoli</name>
    <dbReference type="NCBI Taxonomy" id="317013"/>
    <lineage>
        <taxon>Bacteria</taxon>
        <taxon>Pseudomonadati</taxon>
        <taxon>Pseudomonadota</taxon>
        <taxon>Gammaproteobacteria</taxon>
        <taxon>Lysobacterales</taxon>
        <taxon>Lysobacteraceae</taxon>
        <taxon>Xanthomonas</taxon>
    </lineage>
</organism>
<dbReference type="EMBL" id="OCYS01000159">
    <property type="protein sequence ID" value="SON93265.1"/>
    <property type="molecule type" value="Genomic_DNA"/>
</dbReference>
<comment type="caution">
    <text evidence="2">The sequence shown here is derived from an EMBL/GenBank/DDBJ whole genome shotgun (WGS) entry which is preliminary data.</text>
</comment>
<dbReference type="Proteomes" id="UP000234181">
    <property type="component" value="Unassembled WGS sequence"/>
</dbReference>
<evidence type="ECO:0000313" key="2">
    <source>
        <dbReference type="EMBL" id="SON93265.1"/>
    </source>
</evidence>
<dbReference type="Proteomes" id="UP000234166">
    <property type="component" value="Unassembled WGS sequence"/>
</dbReference>
<keyword evidence="4" id="KW-1185">Reference proteome</keyword>
<proteinExistence type="predicted"/>
<sequence length="79" mass="8588">MLWLARLLDSCSHQEEMHGVGQGAPHRAVDVPRRRCGLVLPTPVASSFFPSPTGRRRRVAPDEGMGGAWCCELSEASVT</sequence>
<reference evidence="3 4" key="1">
    <citation type="submission" date="2017-10" db="EMBL/GenBank/DDBJ databases">
        <authorList>
            <person name="Regsiter A."/>
            <person name="William W."/>
        </authorList>
    </citation>
    <scope>NUCLEOTIDE SEQUENCE [LARGE SCALE GENOMIC DNA]</scope>
    <source>
        <strain evidence="1 4">CFBP6984</strain>
        <strain evidence="2 3">CFBP7430</strain>
    </source>
</reference>